<feature type="domain" description="Cyclic nucleotide-binding" evidence="11">
    <location>
        <begin position="157"/>
        <end position="301"/>
    </location>
</feature>
<feature type="domain" description="Cyclic nucleotide-binding" evidence="11">
    <location>
        <begin position="753"/>
        <end position="841"/>
    </location>
</feature>
<evidence type="ECO:0000313" key="13">
    <source>
        <dbReference type="Proteomes" id="UP001165083"/>
    </source>
</evidence>
<reference evidence="12" key="1">
    <citation type="submission" date="2023-04" db="EMBL/GenBank/DDBJ databases">
        <title>Phytophthora lilii NBRC 32176.</title>
        <authorList>
            <person name="Ichikawa N."/>
            <person name="Sato H."/>
            <person name="Tonouchi N."/>
        </authorList>
    </citation>
    <scope>NUCLEOTIDE SEQUENCE</scope>
    <source>
        <strain evidence="12">NBRC 32176</strain>
    </source>
</reference>
<keyword evidence="8" id="KW-0407">Ion channel</keyword>
<feature type="transmembrane region" description="Helical" evidence="10">
    <location>
        <begin position="628"/>
        <end position="657"/>
    </location>
</feature>
<dbReference type="InterPro" id="IPR014710">
    <property type="entry name" value="RmlC-like_jellyroll"/>
</dbReference>
<evidence type="ECO:0000256" key="2">
    <source>
        <dbReference type="ARBA" id="ARBA00022448"/>
    </source>
</evidence>
<feature type="transmembrane region" description="Helical" evidence="10">
    <location>
        <begin position="54"/>
        <end position="73"/>
    </location>
</feature>
<evidence type="ECO:0000256" key="7">
    <source>
        <dbReference type="ARBA" id="ARBA00023286"/>
    </source>
</evidence>
<keyword evidence="6 10" id="KW-0472">Membrane</keyword>
<feature type="transmembrane region" description="Helical" evidence="10">
    <location>
        <begin position="414"/>
        <end position="434"/>
    </location>
</feature>
<dbReference type="CDD" id="cd00038">
    <property type="entry name" value="CAP_ED"/>
    <property type="match status" value="2"/>
</dbReference>
<dbReference type="OrthoDB" id="126200at2759"/>
<dbReference type="InterPro" id="IPR005821">
    <property type="entry name" value="Ion_trans_dom"/>
</dbReference>
<sequence length="1020" mass="115733">MSTKQTAYGENHWLPSEHLEHGPLILQYMASLYWSFGLMSASSEPEFPKTTAQCIFSIVTMTSGFFMFAYVIGNFADIIELKSSETRAFDAKMRAIRQMTSHFHMPEALQQRIKTFLLFKRYHTITQEDLLVHCLPPSLLTDIRLVHLKPMIEKVEFLRGMEGSITRMLVSEFTQILISRAEFVCKNGENGSDMFFIFTGIVDILVPLKIANRHSSTFKSAVRNLVVKQGGAFNRIEPAKSDSDGQQAKSQDQLQKVNELSAGCYFGENGLFTNGKRNASVQAQTSCILYRLSRDSMELVFARYPKWKQKVLRIANIRREQERLVQLSREEQRRGLATVTGLMLSRADIINERAERLKEELNHARLKRSNSAHLSVINLAVVSWLKQSVIHPLTKLFDGIIHGVPVQSRFHLRWLKLVIFCSMFTAIIVPYQLSMDSMNRLTVIPTIVKVIGLLCEVAFIMDIWFCWHIKESPTALELYDQNLRSMYKKQRVIFDVVAAIPFYGLLFVFRIRPWLKLLRCIKVWNVIGYLDELNRRDVANELSRFWHVWMLYLLVIHWAACAYLAVAMEVGFGTEWNSWLPTQELEISDPQDPSPSQLLRRFLRGLFFATTAFVKKARNLAPESAPLYAFQIGMSFTGLITMSFVIGELASLFISYIGLEVDFRKNHIAVELFLTRLRVSDRLKTRTYAFMTALWSSHAGVNYDELLEGLPRPIRTACVLHASKDPLNWFVMKVITPVCWGGSASVEAFTFSVAENLRFEGYPRNENVITEGSVVRAMYFVTKGYLNMESKSLLDRPVGLRDGSYFGERGLLSCTISAYTVCTVRACDLFSLSSEAFSKVLLQYPFSRVTVNLCERAYEYLKANPFKVCTRADMEHHWGQALLYAVQKTQKLQPSLTASGEMFAEKVVEEGTATENTSATTPTSTRTSSSLSEEVYHEKSACQSTSEGGVTTTDPKTSNKTTAGQMPHVNEMLKALNNPENCFEAFAPLLHIILATDPLDWNASFSTASSSSAIRLPKPS</sequence>
<dbReference type="Gene3D" id="2.60.120.10">
    <property type="entry name" value="Jelly Rolls"/>
    <property type="match status" value="2"/>
</dbReference>
<dbReference type="PANTHER" id="PTHR45638:SF11">
    <property type="entry name" value="CYCLIC NUCLEOTIDE-GATED CATION CHANNEL SUBUNIT A"/>
    <property type="match status" value="1"/>
</dbReference>
<proteinExistence type="predicted"/>
<comment type="subcellular location">
    <subcellularLocation>
        <location evidence="1">Membrane</location>
        <topology evidence="1">Multi-pass membrane protein</topology>
    </subcellularLocation>
</comment>
<keyword evidence="2" id="KW-0813">Transport</keyword>
<dbReference type="Pfam" id="PF00520">
    <property type="entry name" value="Ion_trans"/>
    <property type="match status" value="1"/>
</dbReference>
<feature type="compositionally biased region" description="Polar residues" evidence="9">
    <location>
        <begin position="941"/>
        <end position="950"/>
    </location>
</feature>
<protein>
    <submittedName>
        <fullName evidence="12">Unnamed protein product</fullName>
    </submittedName>
</protein>
<gene>
    <name evidence="12" type="ORF">Plil01_001448900</name>
</gene>
<dbReference type="SUPFAM" id="SSF51206">
    <property type="entry name" value="cAMP-binding domain-like"/>
    <property type="match status" value="2"/>
</dbReference>
<keyword evidence="4 10" id="KW-1133">Transmembrane helix</keyword>
<evidence type="ECO:0000256" key="4">
    <source>
        <dbReference type="ARBA" id="ARBA00022989"/>
    </source>
</evidence>
<keyword evidence="3 10" id="KW-0812">Transmembrane</keyword>
<evidence type="ECO:0000256" key="9">
    <source>
        <dbReference type="SAM" id="MobiDB-lite"/>
    </source>
</evidence>
<evidence type="ECO:0000256" key="10">
    <source>
        <dbReference type="SAM" id="Phobius"/>
    </source>
</evidence>
<evidence type="ECO:0000256" key="6">
    <source>
        <dbReference type="ARBA" id="ARBA00023136"/>
    </source>
</evidence>
<dbReference type="SUPFAM" id="SSF81324">
    <property type="entry name" value="Voltage-gated potassium channels"/>
    <property type="match status" value="2"/>
</dbReference>
<dbReference type="InterPro" id="IPR000595">
    <property type="entry name" value="cNMP-bd_dom"/>
</dbReference>
<evidence type="ECO:0000256" key="8">
    <source>
        <dbReference type="ARBA" id="ARBA00023303"/>
    </source>
</evidence>
<keyword evidence="13" id="KW-1185">Reference proteome</keyword>
<dbReference type="PROSITE" id="PS50042">
    <property type="entry name" value="CNMP_BINDING_3"/>
    <property type="match status" value="2"/>
</dbReference>
<keyword evidence="5" id="KW-0406">Ion transport</keyword>
<evidence type="ECO:0000313" key="12">
    <source>
        <dbReference type="EMBL" id="GMF34018.1"/>
    </source>
</evidence>
<keyword evidence="7" id="KW-1071">Ligand-gated ion channel</keyword>
<feature type="transmembrane region" description="Helical" evidence="10">
    <location>
        <begin position="545"/>
        <end position="566"/>
    </location>
</feature>
<dbReference type="PROSITE" id="PS00888">
    <property type="entry name" value="CNMP_BINDING_1"/>
    <property type="match status" value="1"/>
</dbReference>
<dbReference type="Gene3D" id="1.10.287.630">
    <property type="entry name" value="Helix hairpin bin"/>
    <property type="match status" value="2"/>
</dbReference>
<dbReference type="Proteomes" id="UP001165083">
    <property type="component" value="Unassembled WGS sequence"/>
</dbReference>
<dbReference type="AlphaFoldDB" id="A0A9W6X9D8"/>
<feature type="compositionally biased region" description="Low complexity" evidence="9">
    <location>
        <begin position="911"/>
        <end position="933"/>
    </location>
</feature>
<feature type="transmembrane region" description="Helical" evidence="10">
    <location>
        <begin position="490"/>
        <end position="509"/>
    </location>
</feature>
<dbReference type="InterPro" id="IPR018490">
    <property type="entry name" value="cNMP-bd_dom_sf"/>
</dbReference>
<name>A0A9W6X9D8_9STRA</name>
<feature type="compositionally biased region" description="Low complexity" evidence="9">
    <location>
        <begin position="951"/>
        <end position="962"/>
    </location>
</feature>
<evidence type="ECO:0000256" key="5">
    <source>
        <dbReference type="ARBA" id="ARBA00023065"/>
    </source>
</evidence>
<dbReference type="InterPro" id="IPR050866">
    <property type="entry name" value="CNG_cation_channel"/>
</dbReference>
<feature type="transmembrane region" description="Helical" evidence="10">
    <location>
        <begin position="446"/>
        <end position="470"/>
    </location>
</feature>
<comment type="caution">
    <text evidence="12">The sequence shown here is derived from an EMBL/GenBank/DDBJ whole genome shotgun (WGS) entry which is preliminary data.</text>
</comment>
<dbReference type="GO" id="GO:0044877">
    <property type="term" value="F:protein-containing complex binding"/>
    <property type="evidence" value="ECO:0007669"/>
    <property type="project" value="TreeGrafter"/>
</dbReference>
<evidence type="ECO:0000256" key="3">
    <source>
        <dbReference type="ARBA" id="ARBA00022692"/>
    </source>
</evidence>
<dbReference type="GO" id="GO:0016020">
    <property type="term" value="C:membrane"/>
    <property type="evidence" value="ECO:0007669"/>
    <property type="project" value="UniProtKB-SubCell"/>
</dbReference>
<dbReference type="GO" id="GO:0005221">
    <property type="term" value="F:intracellularly cyclic nucleotide-activated monoatomic cation channel activity"/>
    <property type="evidence" value="ECO:0007669"/>
    <property type="project" value="InterPro"/>
</dbReference>
<organism evidence="12 13">
    <name type="scientific">Phytophthora lilii</name>
    <dbReference type="NCBI Taxonomy" id="2077276"/>
    <lineage>
        <taxon>Eukaryota</taxon>
        <taxon>Sar</taxon>
        <taxon>Stramenopiles</taxon>
        <taxon>Oomycota</taxon>
        <taxon>Peronosporomycetes</taxon>
        <taxon>Peronosporales</taxon>
        <taxon>Peronosporaceae</taxon>
        <taxon>Phytophthora</taxon>
    </lineage>
</organism>
<dbReference type="PANTHER" id="PTHR45638">
    <property type="entry name" value="CYCLIC NUCLEOTIDE-GATED CATION CHANNEL SUBUNIT A"/>
    <property type="match status" value="1"/>
</dbReference>
<dbReference type="Gene3D" id="1.10.287.70">
    <property type="match status" value="1"/>
</dbReference>
<accession>A0A9W6X9D8</accession>
<dbReference type="EMBL" id="BSXW01001139">
    <property type="protein sequence ID" value="GMF34018.1"/>
    <property type="molecule type" value="Genomic_DNA"/>
</dbReference>
<dbReference type="InterPro" id="IPR018488">
    <property type="entry name" value="cNMP-bd_CS"/>
</dbReference>
<evidence type="ECO:0000259" key="11">
    <source>
        <dbReference type="PROSITE" id="PS50042"/>
    </source>
</evidence>
<feature type="region of interest" description="Disordered" evidence="9">
    <location>
        <begin position="911"/>
        <end position="964"/>
    </location>
</feature>
<evidence type="ECO:0000256" key="1">
    <source>
        <dbReference type="ARBA" id="ARBA00004141"/>
    </source>
</evidence>
<dbReference type="Pfam" id="PF00027">
    <property type="entry name" value="cNMP_binding"/>
    <property type="match status" value="2"/>
</dbReference>